<dbReference type="Pfam" id="PF13115">
    <property type="entry name" value="YtkA"/>
    <property type="match status" value="1"/>
</dbReference>
<dbReference type="InterPro" id="IPR006143">
    <property type="entry name" value="RND_pump_MFP"/>
</dbReference>
<keyword evidence="4" id="KW-0472">Membrane</keyword>
<dbReference type="KEGG" id="aca:ACP_1203"/>
<dbReference type="GO" id="GO:0016020">
    <property type="term" value="C:membrane"/>
    <property type="evidence" value="ECO:0007669"/>
    <property type="project" value="InterPro"/>
</dbReference>
<dbReference type="InterPro" id="IPR058790">
    <property type="entry name" value="BSH_CusB"/>
</dbReference>
<evidence type="ECO:0000313" key="10">
    <source>
        <dbReference type="Proteomes" id="UP000002207"/>
    </source>
</evidence>
<dbReference type="InterPro" id="IPR032693">
    <property type="entry name" value="YtkA-like_dom"/>
</dbReference>
<dbReference type="EMBL" id="CP001472">
    <property type="protein sequence ID" value="ACO33940.1"/>
    <property type="molecule type" value="Genomic_DNA"/>
</dbReference>
<dbReference type="PANTHER" id="PTHR30097">
    <property type="entry name" value="CATION EFFLUX SYSTEM PROTEIN CUSB"/>
    <property type="match status" value="1"/>
</dbReference>
<comment type="similarity">
    <text evidence="1">Belongs to the membrane fusion protein (MFP) (TC 8.A.1) family.</text>
</comment>
<evidence type="ECO:0000259" key="6">
    <source>
        <dbReference type="Pfam" id="PF25919"/>
    </source>
</evidence>
<dbReference type="Pfam" id="PF25954">
    <property type="entry name" value="Beta-barrel_RND_2"/>
    <property type="match status" value="1"/>
</dbReference>
<accession>C1F4T2</accession>
<evidence type="ECO:0000313" key="9">
    <source>
        <dbReference type="EMBL" id="ACO33940.1"/>
    </source>
</evidence>
<feature type="domain" description="CusB-like barrel-sandwich hybrid" evidence="6">
    <location>
        <begin position="128"/>
        <end position="257"/>
    </location>
</feature>
<keyword evidence="4" id="KW-0812">Transmembrane</keyword>
<feature type="compositionally biased region" description="Polar residues" evidence="3">
    <location>
        <begin position="79"/>
        <end position="89"/>
    </location>
</feature>
<dbReference type="SUPFAM" id="SSF111369">
    <property type="entry name" value="HlyD-like secretion proteins"/>
    <property type="match status" value="1"/>
</dbReference>
<dbReference type="InterPro" id="IPR058792">
    <property type="entry name" value="Beta-barrel_RND_2"/>
</dbReference>
<feature type="domain" description="YtkA-like" evidence="5">
    <location>
        <begin position="441"/>
        <end position="519"/>
    </location>
</feature>
<dbReference type="Pfam" id="PF25919">
    <property type="entry name" value="BSH_CusB"/>
    <property type="match status" value="1"/>
</dbReference>
<dbReference type="Pfam" id="PF25975">
    <property type="entry name" value="CzcB_C"/>
    <property type="match status" value="1"/>
</dbReference>
<feature type="compositionally biased region" description="Low complexity" evidence="3">
    <location>
        <begin position="423"/>
        <end position="438"/>
    </location>
</feature>
<evidence type="ECO:0000259" key="7">
    <source>
        <dbReference type="Pfam" id="PF25954"/>
    </source>
</evidence>
<feature type="region of interest" description="Disordered" evidence="3">
    <location>
        <begin position="419"/>
        <end position="442"/>
    </location>
</feature>
<dbReference type="InterPro" id="IPR051909">
    <property type="entry name" value="MFP_Cation_Efflux"/>
</dbReference>
<dbReference type="FunCoup" id="C1F4T2">
    <property type="interactions" value="133"/>
</dbReference>
<organism evidence="9 10">
    <name type="scientific">Acidobacterium capsulatum (strain ATCC 51196 / DSM 11244 / BCRC 80197 / JCM 7670 / NBRC 15755 / NCIMB 13165 / 161)</name>
    <dbReference type="NCBI Taxonomy" id="240015"/>
    <lineage>
        <taxon>Bacteria</taxon>
        <taxon>Pseudomonadati</taxon>
        <taxon>Acidobacteriota</taxon>
        <taxon>Terriglobia</taxon>
        <taxon>Terriglobales</taxon>
        <taxon>Acidobacteriaceae</taxon>
        <taxon>Acidobacterium</taxon>
    </lineage>
</organism>
<dbReference type="Gene3D" id="6.10.140.730">
    <property type="match status" value="1"/>
</dbReference>
<feature type="region of interest" description="Disordered" evidence="3">
    <location>
        <begin position="38"/>
        <end position="89"/>
    </location>
</feature>
<dbReference type="Gene3D" id="2.40.50.100">
    <property type="match status" value="1"/>
</dbReference>
<evidence type="ECO:0000256" key="4">
    <source>
        <dbReference type="SAM" id="Phobius"/>
    </source>
</evidence>
<feature type="domain" description="CusB-like beta-barrel" evidence="7">
    <location>
        <begin position="262"/>
        <end position="338"/>
    </location>
</feature>
<feature type="transmembrane region" description="Helical" evidence="4">
    <location>
        <begin position="6"/>
        <end position="27"/>
    </location>
</feature>
<dbReference type="STRING" id="240015.ACP_1203"/>
<evidence type="ECO:0000256" key="3">
    <source>
        <dbReference type="SAM" id="MobiDB-lite"/>
    </source>
</evidence>
<dbReference type="HOGENOM" id="CLU_018816_13_1_0"/>
<feature type="domain" description="CzcB-like C-terminal circularly permuted SH3-like" evidence="8">
    <location>
        <begin position="344"/>
        <end position="404"/>
    </location>
</feature>
<dbReference type="GO" id="GO:0060003">
    <property type="term" value="P:copper ion export"/>
    <property type="evidence" value="ECO:0007669"/>
    <property type="project" value="TreeGrafter"/>
</dbReference>
<dbReference type="AlphaFoldDB" id="C1F4T2"/>
<evidence type="ECO:0000256" key="1">
    <source>
        <dbReference type="ARBA" id="ARBA00009477"/>
    </source>
</evidence>
<proteinExistence type="inferred from homology"/>
<dbReference type="OrthoDB" id="9765657at2"/>
<keyword evidence="2" id="KW-0813">Transport</keyword>
<dbReference type="Gene3D" id="2.40.420.20">
    <property type="match status" value="1"/>
</dbReference>
<dbReference type="GO" id="GO:0022857">
    <property type="term" value="F:transmembrane transporter activity"/>
    <property type="evidence" value="ECO:0007669"/>
    <property type="project" value="InterPro"/>
</dbReference>
<protein>
    <submittedName>
        <fullName evidence="9">Heavy metal efflux RND transporter, MFP subunit CusB</fullName>
    </submittedName>
</protein>
<evidence type="ECO:0000259" key="5">
    <source>
        <dbReference type="Pfam" id="PF13115"/>
    </source>
</evidence>
<keyword evidence="10" id="KW-1185">Reference proteome</keyword>
<evidence type="ECO:0000256" key="2">
    <source>
        <dbReference type="ARBA" id="ARBA00022448"/>
    </source>
</evidence>
<dbReference type="Proteomes" id="UP000002207">
    <property type="component" value="Chromosome"/>
</dbReference>
<dbReference type="GO" id="GO:0015679">
    <property type="term" value="P:plasma membrane copper ion transport"/>
    <property type="evidence" value="ECO:0007669"/>
    <property type="project" value="TreeGrafter"/>
</dbReference>
<evidence type="ECO:0000259" key="8">
    <source>
        <dbReference type="Pfam" id="PF25975"/>
    </source>
</evidence>
<name>C1F4T2_ACIC5</name>
<dbReference type="FunFam" id="2.40.30.170:FF:000010">
    <property type="entry name" value="Efflux RND transporter periplasmic adaptor subunit"/>
    <property type="match status" value="1"/>
</dbReference>
<dbReference type="GO" id="GO:0046914">
    <property type="term" value="F:transition metal ion binding"/>
    <property type="evidence" value="ECO:0007669"/>
    <property type="project" value="TreeGrafter"/>
</dbReference>
<dbReference type="eggNOG" id="COG0845">
    <property type="taxonomic scope" value="Bacteria"/>
</dbReference>
<dbReference type="Gene3D" id="2.40.30.170">
    <property type="match status" value="1"/>
</dbReference>
<dbReference type="InterPro" id="IPR058649">
    <property type="entry name" value="CzcB_C"/>
</dbReference>
<dbReference type="PANTHER" id="PTHR30097:SF15">
    <property type="entry name" value="CATION EFFLUX SYSTEM PROTEIN CUSB"/>
    <property type="match status" value="1"/>
</dbReference>
<feature type="compositionally biased region" description="Low complexity" evidence="3">
    <location>
        <begin position="51"/>
        <end position="76"/>
    </location>
</feature>
<dbReference type="NCBIfam" id="TIGR01730">
    <property type="entry name" value="RND_mfp"/>
    <property type="match status" value="1"/>
</dbReference>
<dbReference type="InParanoid" id="C1F4T2"/>
<sequence length="541" mass="57940">MNKYVVRTSLVWFGVLIIALSGLFLYLKHKTSNHRKANLPISTEVQPVAEGPTTGPAATSTSTSTSDTTGSSAGATLPSKPQSALTPVQLSPQRMQSIGVQVGKVEYRNLDNDVRATGNVDIDQRLISYVQVRFPGYIRKVFVNAVYQYVHKGEPLFTVYSPDLVATEQEYLLARQGQRAMRASTVDGVAAGAASLTTAAEQRLGQWQIPHRELQQLKSSGKVITNLTIDSPASGYVTNYNALPNMYIDPSTRLYTVADLSRVWVYAQVFQDDAGRLKPGDPVEITVDAYPGRIFYGRIDQILPQVNLATRTVPVRVIVQNPGIILKPGMYVNCDLKAPLGRQLAVPSSAVFQTGTRSLVFLYKGSGYLEPKQVTLGPEAGNYYAVLKGLKPHQRIVTSANFLIDSESQLQAAAGSFLPPPTSAGNNSTSANASAMGNINFTTNPDPPQKGQNALHVRLTDAKGSAISGAQVTVKFYMAAMPAMGMASMNTTATLTGKGNGLYEGTASLGSGGTWQVTVVAQKNGQTIATKQLNLTTTGGM</sequence>
<dbReference type="GO" id="GO:0030288">
    <property type="term" value="C:outer membrane-bounded periplasmic space"/>
    <property type="evidence" value="ECO:0007669"/>
    <property type="project" value="TreeGrafter"/>
</dbReference>
<keyword evidence="4" id="KW-1133">Transmembrane helix</keyword>
<dbReference type="RefSeq" id="WP_015896353.1">
    <property type="nucleotide sequence ID" value="NC_012483.1"/>
</dbReference>
<gene>
    <name evidence="9" type="primary">cusB1</name>
    <name evidence="9" type="ordered locus">ACP_1203</name>
</gene>
<reference evidence="9 10" key="1">
    <citation type="journal article" date="2009" name="Appl. Environ. Microbiol.">
        <title>Three genomes from the phylum Acidobacteria provide insight into the lifestyles of these microorganisms in soils.</title>
        <authorList>
            <person name="Ward N.L."/>
            <person name="Challacombe J.F."/>
            <person name="Janssen P.H."/>
            <person name="Henrissat B."/>
            <person name="Coutinho P.M."/>
            <person name="Wu M."/>
            <person name="Xie G."/>
            <person name="Haft D.H."/>
            <person name="Sait M."/>
            <person name="Badger J."/>
            <person name="Barabote R.D."/>
            <person name="Bradley B."/>
            <person name="Brettin T.S."/>
            <person name="Brinkac L.M."/>
            <person name="Bruce D."/>
            <person name="Creasy T."/>
            <person name="Daugherty S.C."/>
            <person name="Davidsen T.M."/>
            <person name="DeBoy R.T."/>
            <person name="Detter J.C."/>
            <person name="Dodson R.J."/>
            <person name="Durkin A.S."/>
            <person name="Ganapathy A."/>
            <person name="Gwinn-Giglio M."/>
            <person name="Han C.S."/>
            <person name="Khouri H."/>
            <person name="Kiss H."/>
            <person name="Kothari S.P."/>
            <person name="Madupu R."/>
            <person name="Nelson K.E."/>
            <person name="Nelson W.C."/>
            <person name="Paulsen I."/>
            <person name="Penn K."/>
            <person name="Ren Q."/>
            <person name="Rosovitz M.J."/>
            <person name="Selengut J.D."/>
            <person name="Shrivastava S."/>
            <person name="Sullivan S.A."/>
            <person name="Tapia R."/>
            <person name="Thompson L.S."/>
            <person name="Watkins K.L."/>
            <person name="Yang Q."/>
            <person name="Yu C."/>
            <person name="Zafar N."/>
            <person name="Zhou L."/>
            <person name="Kuske C.R."/>
        </authorList>
    </citation>
    <scope>NUCLEOTIDE SEQUENCE [LARGE SCALE GENOMIC DNA]</scope>
    <source>
        <strain evidence="10">ATCC 51196 / DSM 11244 / BCRC 80197 / JCM 7670 / NBRC 15755 / NCIMB 13165 / 161</strain>
    </source>
</reference>